<proteinExistence type="predicted"/>
<keyword evidence="4" id="KW-1185">Reference proteome</keyword>
<feature type="compositionally biased region" description="Low complexity" evidence="1">
    <location>
        <begin position="364"/>
        <end position="374"/>
    </location>
</feature>
<organism evidence="3 4">
    <name type="scientific">Dermatophagoides farinae</name>
    <name type="common">American house dust mite</name>
    <dbReference type="NCBI Taxonomy" id="6954"/>
    <lineage>
        <taxon>Eukaryota</taxon>
        <taxon>Metazoa</taxon>
        <taxon>Ecdysozoa</taxon>
        <taxon>Arthropoda</taxon>
        <taxon>Chelicerata</taxon>
        <taxon>Arachnida</taxon>
        <taxon>Acari</taxon>
        <taxon>Acariformes</taxon>
        <taxon>Sarcoptiformes</taxon>
        <taxon>Astigmata</taxon>
        <taxon>Psoroptidia</taxon>
        <taxon>Analgoidea</taxon>
        <taxon>Pyroglyphidae</taxon>
        <taxon>Dermatophagoidinae</taxon>
        <taxon>Dermatophagoides</taxon>
    </lineage>
</organism>
<evidence type="ECO:0000256" key="2">
    <source>
        <dbReference type="SAM" id="Phobius"/>
    </source>
</evidence>
<accession>A0A922HU54</accession>
<feature type="transmembrane region" description="Helical" evidence="2">
    <location>
        <begin position="901"/>
        <end position="923"/>
    </location>
</feature>
<dbReference type="AlphaFoldDB" id="A0A922HU54"/>
<gene>
    <name evidence="3" type="ORF">DERF_012462</name>
</gene>
<keyword evidence="2" id="KW-0472">Membrane</keyword>
<evidence type="ECO:0000313" key="4">
    <source>
        <dbReference type="Proteomes" id="UP000790347"/>
    </source>
</evidence>
<comment type="caution">
    <text evidence="3">The sequence shown here is derived from an EMBL/GenBank/DDBJ whole genome shotgun (WGS) entry which is preliminary data.</text>
</comment>
<evidence type="ECO:0000313" key="3">
    <source>
        <dbReference type="EMBL" id="KAH9501626.1"/>
    </source>
</evidence>
<sequence length="953" mass="112328">MTDTNSSHNPQELTEQQIREIKDELNLVQRMLDHKIKGFPSQTTEDQLTTMKGEAKLFKEIIDRHMKHYPDGRPTNPNLPRIEILTEAIKTALLYRNEIKNRLKPFEAAREIPNGNQYRLWERPEQNNESHSNMGLESTRQWRTHAYIPSNQSDKKFSDRMLTMVQHFDGSFKNFPEFIQNFNTFVDKTNACDDTKLCCFRKFLDPFSKAMIAGMNNYVESYLKICDYYSNPSLIKEEVIKDLRKLPDIHDYRQVKKMVDNLAIIRTKYNQLASIPEHRSFMEREFLGLISRKFPREVLEKSTHLIRHPNRIHTFMTDAEIFVDNWQEDFATREAEYYYSERVMNPGPSHHQPERYPHDRRNNRNYFHNNQRNRQPMSRPFQNQNNRLNYAPQQNQHEQQNQNQAQARAPSCVFCGGEHPQRDCQLSLTMEILFINILIMTTIFISTPVDGSHLDNSGYPIIWRKSKHHLATQIVQAEIKIKLQNPCSIVDRLRVKAKTNATHFLNSYNWESCVRGYVKRITKPFRHYCPNNAAEADHSIQKRGIINFVFKTVKWVVKMTAAIGLVGVIHGIGDQIFPDHDEIDYKTLETQINNNFLKVITKMHQNQLELEQQVREVSIMSTLNSRFIEMENTIKQMFRPDNEQLAWQLKTLFPNISLGHETMDEYWTMESCQLKEEEGVAYDELVLFVNAIKMDPEYSLLRADPFYIVHEETAAELLERRPEFCLSEYIGPQYVVYHQKTRCFREIPFNPIADHQTLMLFHSELCKAPIKTENVRWRKTKCESHSRFISEELVQIKWDRHFVYYYCYTQNITRGSQTVPCRNQVYKEKRGENVTINGRTVFAKSLHLESFSIIGTEVSDFVNEEVFDSDELKGDLKNLESLVELENKLVTKITTTYVRKASLLMVGGTLVVIMALAILYITYQCKKTTKNRDQRAREFRELMRSNKLHQEKA</sequence>
<feature type="compositionally biased region" description="Basic and acidic residues" evidence="1">
    <location>
        <begin position="351"/>
        <end position="362"/>
    </location>
</feature>
<dbReference type="Proteomes" id="UP000790347">
    <property type="component" value="Unassembled WGS sequence"/>
</dbReference>
<reference evidence="3" key="1">
    <citation type="submission" date="2013-05" db="EMBL/GenBank/DDBJ databases">
        <authorList>
            <person name="Yim A.K.Y."/>
            <person name="Chan T.F."/>
            <person name="Ji K.M."/>
            <person name="Liu X.Y."/>
            <person name="Zhou J.W."/>
            <person name="Li R.Q."/>
            <person name="Yang K.Y."/>
            <person name="Li J."/>
            <person name="Li M."/>
            <person name="Law P.T.W."/>
            <person name="Wu Y.L."/>
            <person name="Cai Z.L."/>
            <person name="Qin H."/>
            <person name="Bao Y."/>
            <person name="Leung R.K.K."/>
            <person name="Ng P.K.S."/>
            <person name="Zou J."/>
            <person name="Zhong X.J."/>
            <person name="Ran P.X."/>
            <person name="Zhong N.S."/>
            <person name="Liu Z.G."/>
            <person name="Tsui S.K.W."/>
        </authorList>
    </citation>
    <scope>NUCLEOTIDE SEQUENCE</scope>
    <source>
        <strain evidence="3">Derf</strain>
        <tissue evidence="3">Whole organism</tissue>
    </source>
</reference>
<protein>
    <submittedName>
        <fullName evidence="3">Uncharacterized protein</fullName>
    </submittedName>
</protein>
<reference evidence="3" key="2">
    <citation type="journal article" date="2022" name="Res Sq">
        <title>Comparative Genomics Reveals Insights into the Divergent Evolution of Astigmatic Mites and Household Pest Adaptations.</title>
        <authorList>
            <person name="Xiong Q."/>
            <person name="Wan A.T.-Y."/>
            <person name="Liu X.-Y."/>
            <person name="Fung C.S.-H."/>
            <person name="Xiao X."/>
            <person name="Malainual N."/>
            <person name="Hou J."/>
            <person name="Wang L."/>
            <person name="Wang M."/>
            <person name="Yang K."/>
            <person name="Cui Y."/>
            <person name="Leung E."/>
            <person name="Nong W."/>
            <person name="Shin S.-K."/>
            <person name="Au S."/>
            <person name="Jeong K.Y."/>
            <person name="Chew F.T."/>
            <person name="Hui J."/>
            <person name="Leung T.F."/>
            <person name="Tungtrongchitr A."/>
            <person name="Zhong N."/>
            <person name="Liu Z."/>
            <person name="Tsui S."/>
        </authorList>
    </citation>
    <scope>NUCLEOTIDE SEQUENCE</scope>
    <source>
        <strain evidence="3">Derf</strain>
        <tissue evidence="3">Whole organism</tissue>
    </source>
</reference>
<dbReference type="EMBL" id="ASGP02000006">
    <property type="protein sequence ID" value="KAH9501626.1"/>
    <property type="molecule type" value="Genomic_DNA"/>
</dbReference>
<feature type="region of interest" description="Disordered" evidence="1">
    <location>
        <begin position="343"/>
        <end position="385"/>
    </location>
</feature>
<evidence type="ECO:0000256" key="1">
    <source>
        <dbReference type="SAM" id="MobiDB-lite"/>
    </source>
</evidence>
<keyword evidence="2" id="KW-1133">Transmembrane helix</keyword>
<name>A0A922HU54_DERFA</name>
<keyword evidence="2" id="KW-0812">Transmembrane</keyword>